<dbReference type="EMBL" id="KZ678376">
    <property type="protein sequence ID" value="PSS03219.1"/>
    <property type="molecule type" value="Genomic_DNA"/>
</dbReference>
<evidence type="ECO:0000313" key="2">
    <source>
        <dbReference type="EMBL" id="PSS03219.1"/>
    </source>
</evidence>
<evidence type="ECO:0000256" key="1">
    <source>
        <dbReference type="SAM" id="MobiDB-lite"/>
    </source>
</evidence>
<feature type="compositionally biased region" description="Gly residues" evidence="1">
    <location>
        <begin position="258"/>
        <end position="269"/>
    </location>
</feature>
<dbReference type="AlphaFoldDB" id="A0A2T3ALQ7"/>
<feature type="region of interest" description="Disordered" evidence="1">
    <location>
        <begin position="247"/>
        <end position="288"/>
    </location>
</feature>
<reference evidence="2 3" key="1">
    <citation type="journal article" date="2018" name="Mycol. Prog.">
        <title>Coniella lustricola, a new species from submerged detritus.</title>
        <authorList>
            <person name="Raudabaugh D.B."/>
            <person name="Iturriaga T."/>
            <person name="Carver A."/>
            <person name="Mondo S."/>
            <person name="Pangilinan J."/>
            <person name="Lipzen A."/>
            <person name="He G."/>
            <person name="Amirebrahimi M."/>
            <person name="Grigoriev I.V."/>
            <person name="Miller A.N."/>
        </authorList>
    </citation>
    <scope>NUCLEOTIDE SEQUENCE [LARGE SCALE GENOMIC DNA]</scope>
    <source>
        <strain evidence="2 3">B22-T-1</strain>
    </source>
</reference>
<name>A0A2T3ALQ7_9PEZI</name>
<proteinExistence type="predicted"/>
<dbReference type="InParanoid" id="A0A2T3ALQ7"/>
<dbReference type="Proteomes" id="UP000241462">
    <property type="component" value="Unassembled WGS sequence"/>
</dbReference>
<evidence type="ECO:0000313" key="3">
    <source>
        <dbReference type="Proteomes" id="UP000241462"/>
    </source>
</evidence>
<accession>A0A2T3ALQ7</accession>
<dbReference type="OrthoDB" id="5238363at2759"/>
<organism evidence="2 3">
    <name type="scientific">Coniella lustricola</name>
    <dbReference type="NCBI Taxonomy" id="2025994"/>
    <lineage>
        <taxon>Eukaryota</taxon>
        <taxon>Fungi</taxon>
        <taxon>Dikarya</taxon>
        <taxon>Ascomycota</taxon>
        <taxon>Pezizomycotina</taxon>
        <taxon>Sordariomycetes</taxon>
        <taxon>Sordariomycetidae</taxon>
        <taxon>Diaporthales</taxon>
        <taxon>Schizoparmaceae</taxon>
        <taxon>Coniella</taxon>
    </lineage>
</organism>
<sequence length="288" mass="32280">MFRCFAGIRTRALQLAPWSSSPFAALGSRGLKITRPKPVNYDSNDQSITTHGKQLLATLASHDIGLYAEMDTVKHLHWNGNVVRIAARHVAHAYHQRFFTEVANAYGDSAVKRMLDDHAKPLWYYSAMKGENMRPIVRGKAEYRLNGAFHQALRNAGYDNGGRRLSKDAQREHSKVLGRAIQFDARTREIAQLFATVEIIGRFPNQVKSCPFSDLRDFCTTIVQYLENNHGKTWDGRRVLSIAANTGRPHFRQQARPQGGGGGGGGGQRGNLVHRPGYGGQQRQRSWE</sequence>
<keyword evidence="3" id="KW-1185">Reference proteome</keyword>
<gene>
    <name evidence="2" type="ORF">BD289DRAFT_421568</name>
</gene>
<protein>
    <submittedName>
        <fullName evidence="2">Uncharacterized protein</fullName>
    </submittedName>
</protein>